<feature type="transmembrane region" description="Helical" evidence="2">
    <location>
        <begin position="488"/>
        <end position="510"/>
    </location>
</feature>
<feature type="transmembrane region" description="Helical" evidence="2">
    <location>
        <begin position="631"/>
        <end position="650"/>
    </location>
</feature>
<accession>A0A8J8P2A6</accession>
<dbReference type="EMBL" id="RRYP01002717">
    <property type="protein sequence ID" value="TNV84489.1"/>
    <property type="molecule type" value="Genomic_DNA"/>
</dbReference>
<keyword evidence="2" id="KW-1133">Transmembrane helix</keyword>
<evidence type="ECO:0000313" key="4">
    <source>
        <dbReference type="Proteomes" id="UP000785679"/>
    </source>
</evidence>
<feature type="transmembrane region" description="Helical" evidence="2">
    <location>
        <begin position="862"/>
        <end position="882"/>
    </location>
</feature>
<feature type="transmembrane region" description="Helical" evidence="2">
    <location>
        <begin position="920"/>
        <end position="940"/>
    </location>
</feature>
<protein>
    <recommendedName>
        <fullName evidence="5">GPI ethanolamine phosphate transferase 1</fullName>
    </recommendedName>
</protein>
<feature type="transmembrane region" description="Helical" evidence="2">
    <location>
        <begin position="952"/>
        <end position="971"/>
    </location>
</feature>
<feature type="transmembrane region" description="Helical" evidence="2">
    <location>
        <begin position="738"/>
        <end position="755"/>
    </location>
</feature>
<keyword evidence="2" id="KW-0472">Membrane</keyword>
<feature type="transmembrane region" description="Helical" evidence="2">
    <location>
        <begin position="603"/>
        <end position="619"/>
    </location>
</feature>
<dbReference type="PANTHER" id="PTHR23071">
    <property type="entry name" value="PHOSPHATIDYLINOSITOL GLYCAN"/>
    <property type="match status" value="1"/>
</dbReference>
<evidence type="ECO:0000313" key="3">
    <source>
        <dbReference type="EMBL" id="TNV84489.1"/>
    </source>
</evidence>
<gene>
    <name evidence="3" type="ORF">FGO68_gene10963</name>
</gene>
<feature type="transmembrane region" description="Helical" evidence="2">
    <location>
        <begin position="701"/>
        <end position="718"/>
    </location>
</feature>
<feature type="transmembrane region" description="Helical" evidence="2">
    <location>
        <begin position="522"/>
        <end position="546"/>
    </location>
</feature>
<evidence type="ECO:0000256" key="2">
    <source>
        <dbReference type="SAM" id="Phobius"/>
    </source>
</evidence>
<dbReference type="InterPro" id="IPR039524">
    <property type="entry name" value="PIGO/GPI13"/>
</dbReference>
<name>A0A8J8P2A6_HALGN</name>
<reference evidence="3" key="1">
    <citation type="submission" date="2019-06" db="EMBL/GenBank/DDBJ databases">
        <authorList>
            <person name="Zheng W."/>
        </authorList>
    </citation>
    <scope>NUCLEOTIDE SEQUENCE</scope>
    <source>
        <strain evidence="3">QDHG01</strain>
    </source>
</reference>
<proteinExistence type="predicted"/>
<dbReference type="SUPFAM" id="SSF53649">
    <property type="entry name" value="Alkaline phosphatase-like"/>
    <property type="match status" value="1"/>
</dbReference>
<sequence length="1015" mass="116047">MDRPPGSRQPQSMARIKNFMNDSKNTSKKKKSQSAQLQPRNIRLTHEERFLINSKDKLLSCVKFEKCSLFKHLISLILLFLVACKLTIQGIYLSEIYITESSEPYSQDYYATSQFQQQKVVILFIDSLAQDLVQMDNKNGSFKLFYNIKQREPENAILLPLITDRVTFSSVSSIAPLTGQQSQFQDYLNFYYAKSTPADNVLHQLNLRKRIAGASQFPNKQVLLAGDSSFTNVFSRYSNATFSKQPFAFYANDDFDQEVRQHLLNGIKNNNFTIFVSQLSGLDYAGHQSGLESDTAYFEQKVNQTEWLIRDLIEKMDNKTVLLVAGSHGGKYDGWHGGSRIDEMISVFFAYSKTGFPLKSIGSQGSEAMNSRDIAPLISLLVDIPIPFGNVGQFNNWFLKTNQTSVFKQCIDKFMSQQYKLLKNLCSKNKQHNCNELIEEYQDLISSSERLLNITDWDEMIDTFEKDFSEPLYEKSIQIQSLTFTTSLPLIVVGLALLIILIADIIFGMVINPYWRTELHMLGWRTIIACLILYFNFPIVIIPLAVVLGASHVYDIRLSAIFLFIYHGFDKVVSGTQQSTRFLVTISLIIQLVSRILDQELIIAGNEVIILISISCIWFTQERSVARSKDFIGQIIIIIGSLIIALVLDLEQDLAGYWFIEDLRFQIIETHWLIAFIPLILQLGIDAYISSKIRSKAGLGIRQVISGVLLTLLGFVWYFDETDEPFIEIDANQMAQTVYYLSAVVFLVEVIFAFLRRRDLQDLMTTLLLTLIKPLMLVGGIESQFSLFLCLRVLVAIRQIGVYQQTKSKMLHTILLYSTMSLFFLRTGHRYQLDKLQYIETYLGFSEYSRGLHTVLLFMNTYSSYIIGLLMLPYCSNTTVIAKMKKVPMTRTSIVLNQNSQSDSRIEADKDVRRETQKTFRYLALISSLSLIGGAIKQLTQLYKDQYADVDFIFYAVELCLIFSFGFVYNISDLGKARPQPQEIKVVPKRAEQTNSHIEFVDSDETTSPSTELFQ</sequence>
<organism evidence="3 4">
    <name type="scientific">Halteria grandinella</name>
    <dbReference type="NCBI Taxonomy" id="5974"/>
    <lineage>
        <taxon>Eukaryota</taxon>
        <taxon>Sar</taxon>
        <taxon>Alveolata</taxon>
        <taxon>Ciliophora</taxon>
        <taxon>Intramacronucleata</taxon>
        <taxon>Spirotrichea</taxon>
        <taxon>Stichotrichia</taxon>
        <taxon>Sporadotrichida</taxon>
        <taxon>Halteriidae</taxon>
        <taxon>Halteria</taxon>
    </lineage>
</organism>
<evidence type="ECO:0000256" key="1">
    <source>
        <dbReference type="SAM" id="MobiDB-lite"/>
    </source>
</evidence>
<feature type="compositionally biased region" description="Polar residues" evidence="1">
    <location>
        <begin position="1006"/>
        <end position="1015"/>
    </location>
</feature>
<comment type="caution">
    <text evidence="3">The sequence shown here is derived from an EMBL/GenBank/DDBJ whole genome shotgun (WGS) entry which is preliminary data.</text>
</comment>
<keyword evidence="2" id="KW-0812">Transmembrane</keyword>
<dbReference type="GO" id="GO:0051377">
    <property type="term" value="F:mannose-ethanolamine phosphotransferase activity"/>
    <property type="evidence" value="ECO:0007669"/>
    <property type="project" value="TreeGrafter"/>
</dbReference>
<keyword evidence="4" id="KW-1185">Reference proteome</keyword>
<feature type="transmembrane region" description="Helical" evidence="2">
    <location>
        <begin position="670"/>
        <end position="689"/>
    </location>
</feature>
<feature type="region of interest" description="Disordered" evidence="1">
    <location>
        <begin position="991"/>
        <end position="1015"/>
    </location>
</feature>
<dbReference type="OrthoDB" id="272139at2759"/>
<dbReference type="AlphaFoldDB" id="A0A8J8P2A6"/>
<feature type="region of interest" description="Disordered" evidence="1">
    <location>
        <begin position="1"/>
        <end position="38"/>
    </location>
</feature>
<dbReference type="GO" id="GO:0005789">
    <property type="term" value="C:endoplasmic reticulum membrane"/>
    <property type="evidence" value="ECO:0007669"/>
    <property type="project" value="TreeGrafter"/>
</dbReference>
<evidence type="ECO:0008006" key="5">
    <source>
        <dbReference type="Google" id="ProtNLM"/>
    </source>
</evidence>
<dbReference type="Proteomes" id="UP000785679">
    <property type="component" value="Unassembled WGS sequence"/>
</dbReference>
<dbReference type="PANTHER" id="PTHR23071:SF1">
    <property type="entry name" value="GPI ETHANOLAMINE PHOSPHATE TRANSFERASE 3"/>
    <property type="match status" value="1"/>
</dbReference>
<dbReference type="Gene3D" id="3.40.720.10">
    <property type="entry name" value="Alkaline Phosphatase, subunit A"/>
    <property type="match status" value="1"/>
</dbReference>
<dbReference type="InterPro" id="IPR017850">
    <property type="entry name" value="Alkaline_phosphatase_core_sf"/>
</dbReference>
<dbReference type="GO" id="GO:0006506">
    <property type="term" value="P:GPI anchor biosynthetic process"/>
    <property type="evidence" value="ECO:0007669"/>
    <property type="project" value="InterPro"/>
</dbReference>
<feature type="transmembrane region" description="Helical" evidence="2">
    <location>
        <begin position="810"/>
        <end position="828"/>
    </location>
</feature>